<evidence type="ECO:0000256" key="1">
    <source>
        <dbReference type="ARBA" id="ARBA00022617"/>
    </source>
</evidence>
<name>A0ABQ1QJR7_9RHOB</name>
<evidence type="ECO:0000313" key="8">
    <source>
        <dbReference type="Proteomes" id="UP000617355"/>
    </source>
</evidence>
<keyword evidence="5" id="KW-0472">Membrane</keyword>
<evidence type="ECO:0000256" key="3">
    <source>
        <dbReference type="ARBA" id="ARBA00023004"/>
    </source>
</evidence>
<comment type="caution">
    <text evidence="7">The sequence shown here is derived from an EMBL/GenBank/DDBJ whole genome shotgun (WGS) entry which is preliminary data.</text>
</comment>
<dbReference type="Proteomes" id="UP000617355">
    <property type="component" value="Unassembled WGS sequence"/>
</dbReference>
<dbReference type="PROSITE" id="PS51007">
    <property type="entry name" value="CYTC"/>
    <property type="match status" value="1"/>
</dbReference>
<proteinExistence type="predicted"/>
<protein>
    <recommendedName>
        <fullName evidence="6">Cytochrome c domain-containing protein</fullName>
    </recommendedName>
</protein>
<evidence type="ECO:0000256" key="4">
    <source>
        <dbReference type="PROSITE-ProRule" id="PRU00433"/>
    </source>
</evidence>
<gene>
    <name evidence="7" type="ORF">GCM10011358_11220</name>
</gene>
<dbReference type="SUPFAM" id="SSF46626">
    <property type="entry name" value="Cytochrome c"/>
    <property type="match status" value="1"/>
</dbReference>
<keyword evidence="1 4" id="KW-0349">Heme</keyword>
<keyword evidence="5" id="KW-1133">Transmembrane helix</keyword>
<dbReference type="Gene3D" id="1.10.760.10">
    <property type="entry name" value="Cytochrome c-like domain"/>
    <property type="match status" value="1"/>
</dbReference>
<dbReference type="InterPro" id="IPR009056">
    <property type="entry name" value="Cyt_c-like_dom"/>
</dbReference>
<evidence type="ECO:0000259" key="6">
    <source>
        <dbReference type="PROSITE" id="PS51007"/>
    </source>
</evidence>
<reference evidence="8" key="1">
    <citation type="journal article" date="2019" name="Int. J. Syst. Evol. Microbiol.">
        <title>The Global Catalogue of Microorganisms (GCM) 10K type strain sequencing project: providing services to taxonomists for standard genome sequencing and annotation.</title>
        <authorList>
            <consortium name="The Broad Institute Genomics Platform"/>
            <consortium name="The Broad Institute Genome Sequencing Center for Infectious Disease"/>
            <person name="Wu L."/>
            <person name="Ma J."/>
        </authorList>
    </citation>
    <scope>NUCLEOTIDE SEQUENCE [LARGE SCALE GENOMIC DNA]</scope>
    <source>
        <strain evidence="8">CGMCC 1.12922</strain>
    </source>
</reference>
<evidence type="ECO:0000256" key="5">
    <source>
        <dbReference type="SAM" id="Phobius"/>
    </source>
</evidence>
<sequence>MDKLGWLVGSVFLAGLGVVIWQATQPAAQGAGRSMAPPDATRVADGTPIVEVNLPDSLSADAQIGERAFNSVCAACHGTKAAGQNGVAPPLVHRIYEPSHHSDEAFQRAVQYGVGAHHWNFGNMPPIEGLTRADVQYIARYVRELQRENGID</sequence>
<keyword evidence="2 4" id="KW-0479">Metal-binding</keyword>
<keyword evidence="8" id="KW-1185">Reference proteome</keyword>
<evidence type="ECO:0000313" key="7">
    <source>
        <dbReference type="EMBL" id="GGD28878.1"/>
    </source>
</evidence>
<feature type="transmembrane region" description="Helical" evidence="5">
    <location>
        <begin position="6"/>
        <end position="24"/>
    </location>
</feature>
<evidence type="ECO:0000256" key="2">
    <source>
        <dbReference type="ARBA" id="ARBA00022723"/>
    </source>
</evidence>
<dbReference type="Pfam" id="PF13442">
    <property type="entry name" value="Cytochrome_CBB3"/>
    <property type="match status" value="1"/>
</dbReference>
<dbReference type="RefSeq" id="WP_188526604.1">
    <property type="nucleotide sequence ID" value="NZ_BMGI01000001.1"/>
</dbReference>
<feature type="domain" description="Cytochrome c" evidence="6">
    <location>
        <begin position="60"/>
        <end position="146"/>
    </location>
</feature>
<dbReference type="EMBL" id="BMGI01000001">
    <property type="protein sequence ID" value="GGD28878.1"/>
    <property type="molecule type" value="Genomic_DNA"/>
</dbReference>
<dbReference type="InterPro" id="IPR036909">
    <property type="entry name" value="Cyt_c-like_dom_sf"/>
</dbReference>
<keyword evidence="5" id="KW-0812">Transmembrane</keyword>
<keyword evidence="3 4" id="KW-0408">Iron</keyword>
<organism evidence="7 8">
    <name type="scientific">Sinisalibacter lacisalsi</name>
    <dbReference type="NCBI Taxonomy" id="1526570"/>
    <lineage>
        <taxon>Bacteria</taxon>
        <taxon>Pseudomonadati</taxon>
        <taxon>Pseudomonadota</taxon>
        <taxon>Alphaproteobacteria</taxon>
        <taxon>Rhodobacterales</taxon>
        <taxon>Roseobacteraceae</taxon>
        <taxon>Sinisalibacter</taxon>
    </lineage>
</organism>
<accession>A0ABQ1QJR7</accession>